<feature type="compositionally biased region" description="Basic and acidic residues" evidence="1">
    <location>
        <begin position="1"/>
        <end position="11"/>
    </location>
</feature>
<dbReference type="Proteomes" id="UP001189429">
    <property type="component" value="Unassembled WGS sequence"/>
</dbReference>
<feature type="region of interest" description="Disordered" evidence="1">
    <location>
        <begin position="1"/>
        <end position="27"/>
    </location>
</feature>
<evidence type="ECO:0000313" key="3">
    <source>
        <dbReference type="Proteomes" id="UP001189429"/>
    </source>
</evidence>
<dbReference type="EMBL" id="CAUYUJ010012847">
    <property type="protein sequence ID" value="CAK0834692.1"/>
    <property type="molecule type" value="Genomic_DNA"/>
</dbReference>
<comment type="caution">
    <text evidence="2">The sequence shown here is derived from an EMBL/GenBank/DDBJ whole genome shotgun (WGS) entry which is preliminary data.</text>
</comment>
<reference evidence="2" key="1">
    <citation type="submission" date="2023-10" db="EMBL/GenBank/DDBJ databases">
        <authorList>
            <person name="Chen Y."/>
            <person name="Shah S."/>
            <person name="Dougan E. K."/>
            <person name="Thang M."/>
            <person name="Chan C."/>
        </authorList>
    </citation>
    <scope>NUCLEOTIDE SEQUENCE [LARGE SCALE GENOMIC DNA]</scope>
</reference>
<protein>
    <recommendedName>
        <fullName evidence="4">Reverse transcriptase domain-containing protein</fullName>
    </recommendedName>
</protein>
<name>A0ABN9SSH4_9DINO</name>
<proteinExistence type="predicted"/>
<feature type="non-terminal residue" evidence="2">
    <location>
        <position position="1"/>
    </location>
</feature>
<feature type="region of interest" description="Disordered" evidence="1">
    <location>
        <begin position="224"/>
        <end position="246"/>
    </location>
</feature>
<organism evidence="2 3">
    <name type="scientific">Prorocentrum cordatum</name>
    <dbReference type="NCBI Taxonomy" id="2364126"/>
    <lineage>
        <taxon>Eukaryota</taxon>
        <taxon>Sar</taxon>
        <taxon>Alveolata</taxon>
        <taxon>Dinophyceae</taxon>
        <taxon>Prorocentrales</taxon>
        <taxon>Prorocentraceae</taxon>
        <taxon>Prorocentrum</taxon>
    </lineage>
</organism>
<evidence type="ECO:0000313" key="2">
    <source>
        <dbReference type="EMBL" id="CAK0834692.1"/>
    </source>
</evidence>
<gene>
    <name evidence="2" type="ORF">PCOR1329_LOCUS32054</name>
</gene>
<feature type="non-terminal residue" evidence="2">
    <location>
        <position position="1110"/>
    </location>
</feature>
<sequence>PLSTSEWRRDPSGNWRWIGQSPAAGRSTAAKQWAGHLRDASHVGGGGWLSRRTAPARPSGCSAAGFGPADRGWAAELGSCAAAGHHGQPLEASRAAAAGWSGQPATAAAYQAAAPAAGDTSQPAKARGLARVKYLEAALAALPADDPLFAEEKVGLGQRFAEAKRAVHSVRPIGARIDCARAALERSRSRQAEAAKAVEAAQKLPQLAADEVAALEAELQELRQAEREATDVSSAEMEPAPPATPSDQARAALNMTIANLATDSCVHPGRVEAAHAHVKQLFDGFRLALQQAEATRAAAAGTATHPAERRHVVKSPPVAPMPAQAGALVRHRGKQPRKELITDWFTRKKVIRTIGKEAAAGVQVSCQLMLGKVQILEQSFFAEDLDIVFIQEGRARAAEVRRGLRYTTLFWVAGLAREGIPLIWVGAHAPRERADLCEREMLWDTLVKHVLALKSLTPSAKIFLGIGANGRVGARSSGVTGSREADAFTANGAAFAAALHALRVAALDVFFDVGCAWRSGKGHTSRIDYICGPLDDVSRVASVSVPSNVQLSLASWEDRGMVMAVTSVSERAPIDDRMTAFNQQVRDAAMRACVPPADQPRQPWITPDAWRVLRVLAPSRRVVHAARAAARTVHPHMVFRCWAALRPAPFRPLADAQPRLGWHAQCVLPQLSRLSKLWHGTNASSSPAWCAISSISVASCIRRARPPMGQGAAAGAAAHPVLLRSRFLSCSEAERQARWLEHFRDVFHGAVLSAAQLQALPPCRAPGGGPPLHELLAVLYQDVVGHERWPSQGTGGRMQSVHERRGPLEDCDESRGIVLEDHAAKALKQMLGDMLNEPCHQNMPEAQHGAVAGKGTDYAAHLVHCFVAYCAARHLSCFVWFFDLVKAFDRLASTILSCKFGSMVFNSTFSLAMVLIRDALLEHGVVLRLRPANAAFWADRDEAESGVSVEPDGVPVVDATFVGDECFLLLGRSAADLDKAIETMIQTVCEMYGRLNFTITWKAGKSECFLVYWGPSATKCLQRRRVLANGGLAVAVRALDVMLHVVTQYRHLGSHAYGPIACKVFGSCVIERDMKFRFMQSLILSRLLYNAHVVVPTRRFLIVLNGVYMS</sequence>
<accession>A0ABN9SSH4</accession>
<keyword evidence="3" id="KW-1185">Reference proteome</keyword>
<evidence type="ECO:0008006" key="4">
    <source>
        <dbReference type="Google" id="ProtNLM"/>
    </source>
</evidence>
<evidence type="ECO:0000256" key="1">
    <source>
        <dbReference type="SAM" id="MobiDB-lite"/>
    </source>
</evidence>